<dbReference type="Proteomes" id="UP000789920">
    <property type="component" value="Unassembled WGS sequence"/>
</dbReference>
<organism evidence="1 2">
    <name type="scientific">Racocetra persica</name>
    <dbReference type="NCBI Taxonomy" id="160502"/>
    <lineage>
        <taxon>Eukaryota</taxon>
        <taxon>Fungi</taxon>
        <taxon>Fungi incertae sedis</taxon>
        <taxon>Mucoromycota</taxon>
        <taxon>Glomeromycotina</taxon>
        <taxon>Glomeromycetes</taxon>
        <taxon>Diversisporales</taxon>
        <taxon>Gigasporaceae</taxon>
        <taxon>Racocetra</taxon>
    </lineage>
</organism>
<proteinExistence type="predicted"/>
<reference evidence="1" key="1">
    <citation type="submission" date="2021-06" db="EMBL/GenBank/DDBJ databases">
        <authorList>
            <person name="Kallberg Y."/>
            <person name="Tangrot J."/>
            <person name="Rosling A."/>
        </authorList>
    </citation>
    <scope>NUCLEOTIDE SEQUENCE</scope>
    <source>
        <strain evidence="1">MA461A</strain>
    </source>
</reference>
<accession>A0ACA9Q506</accession>
<gene>
    <name evidence="1" type="ORF">RPERSI_LOCUS12401</name>
</gene>
<sequence length="197" mass="22518">MRYDKNSTSDENDIYNNFIANKTPALNSKTLAELVGKIIKEGKGTLVRLGSDTLELKESQNEEQKGRSQDETPTSRDANRQEVSDQDLQDLGLTREEFDLLNTAFADEAHIANIIKKLASANPEKVAEMLDRIRSTSEKDKIFEEQVNKNPRYGPPGEDTQDRRDRFEEYAKANDEQKANMQEEENERFTTGENARQ</sequence>
<keyword evidence="2" id="KW-1185">Reference proteome</keyword>
<evidence type="ECO:0000313" key="2">
    <source>
        <dbReference type="Proteomes" id="UP000789920"/>
    </source>
</evidence>
<dbReference type="EMBL" id="CAJVQC010026540">
    <property type="protein sequence ID" value="CAG8733446.1"/>
    <property type="molecule type" value="Genomic_DNA"/>
</dbReference>
<comment type="caution">
    <text evidence="1">The sequence shown here is derived from an EMBL/GenBank/DDBJ whole genome shotgun (WGS) entry which is preliminary data.</text>
</comment>
<name>A0ACA9Q506_9GLOM</name>
<protein>
    <submittedName>
        <fullName evidence="1">24964_t:CDS:1</fullName>
    </submittedName>
</protein>
<evidence type="ECO:0000313" key="1">
    <source>
        <dbReference type="EMBL" id="CAG8733446.1"/>
    </source>
</evidence>